<evidence type="ECO:0000313" key="3">
    <source>
        <dbReference type="Proteomes" id="UP000444721"/>
    </source>
</evidence>
<dbReference type="OrthoDB" id="10627115at2759"/>
<comment type="caution">
    <text evidence="2">The sequence shown here is derived from an EMBL/GenBank/DDBJ whole genome shotgun (WGS) entry which is preliminary data.</text>
</comment>
<feature type="region of interest" description="Disordered" evidence="1">
    <location>
        <begin position="159"/>
        <end position="198"/>
    </location>
</feature>
<reference evidence="2 3" key="1">
    <citation type="journal article" date="2019" name="Sci. Rep.">
        <title>Nanopore sequencing improves the draft genome of the human pathogenic amoeba Naegleria fowleri.</title>
        <authorList>
            <person name="Liechti N."/>
            <person name="Schurch N."/>
            <person name="Bruggmann R."/>
            <person name="Wittwer M."/>
        </authorList>
    </citation>
    <scope>NUCLEOTIDE SEQUENCE [LARGE SCALE GENOMIC DNA]</scope>
    <source>
        <strain evidence="2 3">ATCC 30894</strain>
    </source>
</reference>
<evidence type="ECO:0000256" key="1">
    <source>
        <dbReference type="SAM" id="MobiDB-lite"/>
    </source>
</evidence>
<dbReference type="RefSeq" id="XP_044568684.1">
    <property type="nucleotide sequence ID" value="XM_044711679.1"/>
</dbReference>
<dbReference type="VEuPathDB" id="AmoebaDB:FDP41_007886"/>
<protein>
    <submittedName>
        <fullName evidence="2">Uncharacterized protein</fullName>
    </submittedName>
</protein>
<keyword evidence="3" id="KW-1185">Reference proteome</keyword>
<evidence type="ECO:0000313" key="2">
    <source>
        <dbReference type="EMBL" id="KAF0983971.1"/>
    </source>
</evidence>
<accession>A0A6A5C9U7</accession>
<feature type="region of interest" description="Disordered" evidence="1">
    <location>
        <begin position="76"/>
        <end position="131"/>
    </location>
</feature>
<dbReference type="AlphaFoldDB" id="A0A6A5C9U7"/>
<dbReference type="EMBL" id="VFQX01000004">
    <property type="protein sequence ID" value="KAF0983971.1"/>
    <property type="molecule type" value="Genomic_DNA"/>
</dbReference>
<name>A0A6A5C9U7_NAEFO</name>
<feature type="compositionally biased region" description="Low complexity" evidence="1">
    <location>
        <begin position="159"/>
        <end position="196"/>
    </location>
</feature>
<sequence length="246" mass="27998">MSFSTINNLHNYNHDLSDSSTSLDVHRRHYKYYDDGLYEEEQPCIIPNCNGINPNIKIDISQSMIIHSLQNIKLSDQSSSSSHSDRMNPLANNFDHGDHIVPPTPIHPQQQQQQPHPTTTTMTLSSSSNRSNNLMVLNTTNRWSSNNQQMLQPQEPIMTSCSKQSFHSSSSSVTTTPSHQRDTPISSSIPVTPPSSLGLLENNTDNNIDEMCEEDENFEYNDELNFLISNFDLSEEEKNKFMPYIY</sequence>
<gene>
    <name evidence="2" type="ORF">FDP41_007886</name>
</gene>
<proteinExistence type="predicted"/>
<dbReference type="GeneID" id="68115104"/>
<feature type="compositionally biased region" description="Low complexity" evidence="1">
    <location>
        <begin position="107"/>
        <end position="131"/>
    </location>
</feature>
<organism evidence="2 3">
    <name type="scientific">Naegleria fowleri</name>
    <name type="common">Brain eating amoeba</name>
    <dbReference type="NCBI Taxonomy" id="5763"/>
    <lineage>
        <taxon>Eukaryota</taxon>
        <taxon>Discoba</taxon>
        <taxon>Heterolobosea</taxon>
        <taxon>Tetramitia</taxon>
        <taxon>Eutetramitia</taxon>
        <taxon>Vahlkampfiidae</taxon>
        <taxon>Naegleria</taxon>
    </lineage>
</organism>
<dbReference type="Proteomes" id="UP000444721">
    <property type="component" value="Unassembled WGS sequence"/>
</dbReference>
<dbReference type="VEuPathDB" id="AmoebaDB:NF0119340"/>